<dbReference type="AlphaFoldDB" id="A0AAD8P185"/>
<evidence type="ECO:0000256" key="5">
    <source>
        <dbReference type="SAM" id="MobiDB-lite"/>
    </source>
</evidence>
<protein>
    <recommendedName>
        <fullName evidence="6">RING-type domain-containing protein</fullName>
    </recommendedName>
</protein>
<evidence type="ECO:0000256" key="2">
    <source>
        <dbReference type="ARBA" id="ARBA00022771"/>
    </source>
</evidence>
<keyword evidence="1" id="KW-0479">Metal-binding</keyword>
<feature type="domain" description="RING-type" evidence="6">
    <location>
        <begin position="20"/>
        <end position="61"/>
    </location>
</feature>
<dbReference type="InterPro" id="IPR017907">
    <property type="entry name" value="Znf_RING_CS"/>
</dbReference>
<keyword evidence="3" id="KW-0862">Zinc</keyword>
<dbReference type="Proteomes" id="UP001229421">
    <property type="component" value="Unassembled WGS sequence"/>
</dbReference>
<dbReference type="SUPFAM" id="SSF57850">
    <property type="entry name" value="RING/U-box"/>
    <property type="match status" value="1"/>
</dbReference>
<dbReference type="InterPro" id="IPR001841">
    <property type="entry name" value="Znf_RING"/>
</dbReference>
<sequence>MSNNQVVEVRRDELAACMTCPICNKLFKNATTIPDCLHTFCRRCIRKKLSDEELECCPICKIDLGCVPMEKLRADHNLQDVRAKIFPYKRQRVKAPEVAASATLPLRRKERSLSSLVVNTPRVSTQTTLTGKRSKVTSRKKSRGSNFSVERRTKKEDDSMDDCQESSSSPETSNRIKHNLKQNSSTAEPSSHHSSDDEKENGQSWEGKVDWKPLNDLVEAANRTKSSKLSSQGSIPVKSEPSYTLKIDKYVSKSKGKDLLHRSIIEDDSPEVDDATESLKPKKLIRKRRKKDGSLGSSGVSTAQAVVVAGGNNGGREQRTYPIWFQLVPFEEQEGEPLRQIEGRYVKLNDGNVPISIIQKLVMNKLELPSEHEVELRCMGQLVVPTLQLRNLMEQWLQAHPDTITAKVGSSAHEFVMEISYAKKAPAPAMVAAT</sequence>
<proteinExistence type="predicted"/>
<evidence type="ECO:0000313" key="8">
    <source>
        <dbReference type="Proteomes" id="UP001229421"/>
    </source>
</evidence>
<organism evidence="7 8">
    <name type="scientific">Tagetes erecta</name>
    <name type="common">African marigold</name>
    <dbReference type="NCBI Taxonomy" id="13708"/>
    <lineage>
        <taxon>Eukaryota</taxon>
        <taxon>Viridiplantae</taxon>
        <taxon>Streptophyta</taxon>
        <taxon>Embryophyta</taxon>
        <taxon>Tracheophyta</taxon>
        <taxon>Spermatophyta</taxon>
        <taxon>Magnoliopsida</taxon>
        <taxon>eudicotyledons</taxon>
        <taxon>Gunneridae</taxon>
        <taxon>Pentapetalae</taxon>
        <taxon>asterids</taxon>
        <taxon>campanulids</taxon>
        <taxon>Asterales</taxon>
        <taxon>Asteraceae</taxon>
        <taxon>Asteroideae</taxon>
        <taxon>Heliantheae alliance</taxon>
        <taxon>Tageteae</taxon>
        <taxon>Tagetes</taxon>
    </lineage>
</organism>
<accession>A0AAD8P185</accession>
<comment type="caution">
    <text evidence="7">The sequence shown here is derived from an EMBL/GenBank/DDBJ whole genome shotgun (WGS) entry which is preliminary data.</text>
</comment>
<dbReference type="PANTHER" id="PTHR46293">
    <property type="entry name" value="E3 UBIQUITIN PROTEIN LIGASE DRIP1"/>
    <property type="match status" value="1"/>
</dbReference>
<dbReference type="PANTHER" id="PTHR46293:SF1">
    <property type="entry name" value="OS03G0632800 PROTEIN"/>
    <property type="match status" value="1"/>
</dbReference>
<dbReference type="Gene3D" id="3.30.40.10">
    <property type="entry name" value="Zinc/RING finger domain, C3HC4 (zinc finger)"/>
    <property type="match status" value="1"/>
</dbReference>
<evidence type="ECO:0000313" key="7">
    <source>
        <dbReference type="EMBL" id="KAK1428374.1"/>
    </source>
</evidence>
<dbReference type="Pfam" id="PF13923">
    <property type="entry name" value="zf-C3HC4_2"/>
    <property type="match status" value="1"/>
</dbReference>
<dbReference type="SMART" id="SM00184">
    <property type="entry name" value="RING"/>
    <property type="match status" value="1"/>
</dbReference>
<dbReference type="EMBL" id="JAUHHV010000004">
    <property type="protein sequence ID" value="KAK1428374.1"/>
    <property type="molecule type" value="Genomic_DNA"/>
</dbReference>
<dbReference type="InterPro" id="IPR044807">
    <property type="entry name" value="DRIP1-like"/>
</dbReference>
<name>A0AAD8P185_TARER</name>
<feature type="compositionally biased region" description="Polar residues" evidence="5">
    <location>
        <begin position="113"/>
        <end position="129"/>
    </location>
</feature>
<evidence type="ECO:0000256" key="4">
    <source>
        <dbReference type="PROSITE-ProRule" id="PRU00175"/>
    </source>
</evidence>
<evidence type="ECO:0000256" key="3">
    <source>
        <dbReference type="ARBA" id="ARBA00022833"/>
    </source>
</evidence>
<evidence type="ECO:0000259" key="6">
    <source>
        <dbReference type="PROSITE" id="PS50089"/>
    </source>
</evidence>
<dbReference type="GO" id="GO:0004842">
    <property type="term" value="F:ubiquitin-protein transferase activity"/>
    <property type="evidence" value="ECO:0007669"/>
    <property type="project" value="InterPro"/>
</dbReference>
<keyword evidence="2 4" id="KW-0863">Zinc-finger</keyword>
<evidence type="ECO:0000256" key="1">
    <source>
        <dbReference type="ARBA" id="ARBA00022723"/>
    </source>
</evidence>
<dbReference type="GO" id="GO:0008270">
    <property type="term" value="F:zinc ion binding"/>
    <property type="evidence" value="ECO:0007669"/>
    <property type="project" value="UniProtKB-KW"/>
</dbReference>
<reference evidence="7" key="1">
    <citation type="journal article" date="2023" name="bioRxiv">
        <title>Improved chromosome-level genome assembly for marigold (Tagetes erecta).</title>
        <authorList>
            <person name="Jiang F."/>
            <person name="Yuan L."/>
            <person name="Wang S."/>
            <person name="Wang H."/>
            <person name="Xu D."/>
            <person name="Wang A."/>
            <person name="Fan W."/>
        </authorList>
    </citation>
    <scope>NUCLEOTIDE SEQUENCE</scope>
    <source>
        <strain evidence="7">WSJ</strain>
        <tissue evidence="7">Leaf</tissue>
    </source>
</reference>
<dbReference type="InterPro" id="IPR013083">
    <property type="entry name" value="Znf_RING/FYVE/PHD"/>
</dbReference>
<dbReference type="PROSITE" id="PS00518">
    <property type="entry name" value="ZF_RING_1"/>
    <property type="match status" value="1"/>
</dbReference>
<feature type="compositionally biased region" description="Basic residues" evidence="5">
    <location>
        <begin position="132"/>
        <end position="143"/>
    </location>
</feature>
<dbReference type="CDD" id="cd16525">
    <property type="entry name" value="RING-HC_PCGF"/>
    <property type="match status" value="1"/>
</dbReference>
<keyword evidence="8" id="KW-1185">Reference proteome</keyword>
<gene>
    <name evidence="7" type="ORF">QVD17_17207</name>
</gene>
<feature type="region of interest" description="Disordered" evidence="5">
    <location>
        <begin position="113"/>
        <end position="211"/>
    </location>
</feature>
<dbReference type="PROSITE" id="PS50089">
    <property type="entry name" value="ZF_RING_2"/>
    <property type="match status" value="1"/>
</dbReference>